<dbReference type="EMBL" id="JACMRX010000003">
    <property type="protein sequence ID" value="KAF7993053.1"/>
    <property type="molecule type" value="Genomic_DNA"/>
</dbReference>
<dbReference type="PROSITE" id="PS50297">
    <property type="entry name" value="ANK_REP_REGION"/>
    <property type="match status" value="1"/>
</dbReference>
<dbReference type="PROSITE" id="PS50174">
    <property type="entry name" value="G_PATCH"/>
    <property type="match status" value="1"/>
</dbReference>
<dbReference type="Proteomes" id="UP000639338">
    <property type="component" value="Unassembled WGS sequence"/>
</dbReference>
<dbReference type="SMART" id="SM00443">
    <property type="entry name" value="G_patch"/>
    <property type="match status" value="1"/>
</dbReference>
<feature type="repeat" description="ANK" evidence="1">
    <location>
        <begin position="147"/>
        <end position="179"/>
    </location>
</feature>
<dbReference type="PANTHER" id="PTHR20923:SF1">
    <property type="entry name" value="G PATCH DOMAIN AND ANKYRIN REPEAT-CONTAINING PROTEIN 1"/>
    <property type="match status" value="1"/>
</dbReference>
<accession>A0A834XV16</accession>
<dbReference type="InterPro" id="IPR002110">
    <property type="entry name" value="Ankyrin_rpt"/>
</dbReference>
<protein>
    <recommendedName>
        <fullName evidence="2">G-patch domain-containing protein</fullName>
    </recommendedName>
</protein>
<proteinExistence type="predicted"/>
<keyword evidence="1" id="KW-0040">ANK repeat</keyword>
<evidence type="ECO:0000256" key="1">
    <source>
        <dbReference type="PROSITE-ProRule" id="PRU00023"/>
    </source>
</evidence>
<evidence type="ECO:0000313" key="4">
    <source>
        <dbReference type="Proteomes" id="UP000639338"/>
    </source>
</evidence>
<name>A0A834XV16_APHGI</name>
<dbReference type="GO" id="GO:0003676">
    <property type="term" value="F:nucleic acid binding"/>
    <property type="evidence" value="ECO:0007669"/>
    <property type="project" value="InterPro"/>
</dbReference>
<comment type="caution">
    <text evidence="3">The sequence shown here is derived from an EMBL/GenBank/DDBJ whole genome shotgun (WGS) entry which is preliminary data.</text>
</comment>
<dbReference type="InterPro" id="IPR000467">
    <property type="entry name" value="G_patch_dom"/>
</dbReference>
<organism evidence="3 4">
    <name type="scientific">Aphidius gifuensis</name>
    <name type="common">Parasitoid wasp</name>
    <dbReference type="NCBI Taxonomy" id="684658"/>
    <lineage>
        <taxon>Eukaryota</taxon>
        <taxon>Metazoa</taxon>
        <taxon>Ecdysozoa</taxon>
        <taxon>Arthropoda</taxon>
        <taxon>Hexapoda</taxon>
        <taxon>Insecta</taxon>
        <taxon>Pterygota</taxon>
        <taxon>Neoptera</taxon>
        <taxon>Endopterygota</taxon>
        <taxon>Hymenoptera</taxon>
        <taxon>Apocrita</taxon>
        <taxon>Ichneumonoidea</taxon>
        <taxon>Braconidae</taxon>
        <taxon>Aphidiinae</taxon>
        <taxon>Aphidius</taxon>
    </lineage>
</organism>
<keyword evidence="4" id="KW-1185">Reference proteome</keyword>
<evidence type="ECO:0000259" key="2">
    <source>
        <dbReference type="PROSITE" id="PS50174"/>
    </source>
</evidence>
<dbReference type="SUPFAM" id="SSF48403">
    <property type="entry name" value="Ankyrin repeat"/>
    <property type="match status" value="1"/>
</dbReference>
<evidence type="ECO:0000313" key="3">
    <source>
        <dbReference type="EMBL" id="KAF7993053.1"/>
    </source>
</evidence>
<dbReference type="OrthoDB" id="20282at2759"/>
<dbReference type="InterPro" id="IPR039146">
    <property type="entry name" value="GPANK1"/>
</dbReference>
<dbReference type="Pfam" id="PF12796">
    <property type="entry name" value="Ank_2"/>
    <property type="match status" value="1"/>
</dbReference>
<dbReference type="PROSITE" id="PS50088">
    <property type="entry name" value="ANK_REPEAT"/>
    <property type="match status" value="1"/>
</dbReference>
<feature type="domain" description="G-patch" evidence="2">
    <location>
        <begin position="264"/>
        <end position="310"/>
    </location>
</feature>
<dbReference type="AlphaFoldDB" id="A0A834XV16"/>
<dbReference type="SMART" id="SM00248">
    <property type="entry name" value="ANK"/>
    <property type="match status" value="2"/>
</dbReference>
<dbReference type="PANTHER" id="PTHR20923">
    <property type="entry name" value="BAT4 PROTEIN-RELATED"/>
    <property type="match status" value="1"/>
</dbReference>
<reference evidence="3 4" key="1">
    <citation type="submission" date="2020-08" db="EMBL/GenBank/DDBJ databases">
        <title>Aphidius gifuensis genome sequencing and assembly.</title>
        <authorList>
            <person name="Du Z."/>
        </authorList>
    </citation>
    <scope>NUCLEOTIDE SEQUENCE [LARGE SCALE GENOMIC DNA]</scope>
    <source>
        <strain evidence="3">YNYX2018</strain>
        <tissue evidence="3">Adults</tissue>
    </source>
</reference>
<dbReference type="Pfam" id="PF01585">
    <property type="entry name" value="G-patch"/>
    <property type="match status" value="1"/>
</dbReference>
<gene>
    <name evidence="3" type="ORF">HCN44_005834</name>
</gene>
<sequence length="365" mass="41812">MNKDKSPSRFSSMFIGKVSYYILPLNKKTTTIFIMDFNHWKIFIKQSENVADKINDKHIGKLNFKGEEAKIAYETIIKESCNNEKSAHHQLIDKQKTTIVKIVNNKTPIIENKNIDVNVVLIAVEQGDLNYIENNLSKNNVNIVDYFGWTPLMSAAYSGSIKIVEYLLKLGADKKLADKSGNTALDLAKKKHHTDIIIALKKSNLNDNNKNYHSHDEHDEITSLYCEICKTNFTETTRKKHEASILHIFNTKPVLPDPIYGLQKDNRGYQIMLNNGWNETQGLGPTGTGLKYPIKTVLKRDRKGFSKESTKNSRITHFSSFDSTSIAHVKKLHYKNKTKPLNRKDRAKVLSYEAKKQRDIRRALS</sequence>
<dbReference type="Gene3D" id="1.25.40.20">
    <property type="entry name" value="Ankyrin repeat-containing domain"/>
    <property type="match status" value="1"/>
</dbReference>
<dbReference type="InterPro" id="IPR036770">
    <property type="entry name" value="Ankyrin_rpt-contain_sf"/>
</dbReference>